<evidence type="ECO:0000256" key="3">
    <source>
        <dbReference type="ARBA" id="ARBA00022801"/>
    </source>
</evidence>
<accession>A0A2X2WK87</accession>
<dbReference type="EC" id="3.4.-.-" evidence="8"/>
<dbReference type="PROSITE" id="PS51935">
    <property type="entry name" value="NLPC_P60"/>
    <property type="match status" value="1"/>
</dbReference>
<dbReference type="EMBL" id="UAVW01000010">
    <property type="protein sequence ID" value="SQB14019.1"/>
    <property type="molecule type" value="Genomic_DNA"/>
</dbReference>
<proteinExistence type="inferred from homology"/>
<evidence type="ECO:0000256" key="5">
    <source>
        <dbReference type="SAM" id="MobiDB-lite"/>
    </source>
</evidence>
<keyword evidence="3 8" id="KW-0378">Hydrolase</keyword>
<name>A0A2X2WK87_9FIRM</name>
<dbReference type="SUPFAM" id="SSF54001">
    <property type="entry name" value="Cysteine proteinases"/>
    <property type="match status" value="1"/>
</dbReference>
<dbReference type="InterPro" id="IPR051202">
    <property type="entry name" value="Peptidase_C40"/>
</dbReference>
<feature type="compositionally biased region" description="Basic and acidic residues" evidence="5">
    <location>
        <begin position="1"/>
        <end position="33"/>
    </location>
</feature>
<keyword evidence="2" id="KW-0645">Protease</keyword>
<feature type="compositionally biased region" description="Basic and acidic residues" evidence="5">
    <location>
        <begin position="49"/>
        <end position="84"/>
    </location>
</feature>
<keyword evidence="4" id="KW-0788">Thiol protease</keyword>
<evidence type="ECO:0000256" key="6">
    <source>
        <dbReference type="SAM" id="Phobius"/>
    </source>
</evidence>
<evidence type="ECO:0000259" key="7">
    <source>
        <dbReference type="PROSITE" id="PS51935"/>
    </source>
</evidence>
<reference evidence="8 9" key="1">
    <citation type="submission" date="2018-06" db="EMBL/GenBank/DDBJ databases">
        <authorList>
            <consortium name="Pathogen Informatics"/>
            <person name="Doyle S."/>
        </authorList>
    </citation>
    <scope>NUCLEOTIDE SEQUENCE [LARGE SCALE GENOMIC DNA]</scope>
    <source>
        <strain evidence="8 9">NCTC11224</strain>
    </source>
</reference>
<dbReference type="InterPro" id="IPR000064">
    <property type="entry name" value="NLP_P60_dom"/>
</dbReference>
<evidence type="ECO:0000256" key="1">
    <source>
        <dbReference type="ARBA" id="ARBA00007074"/>
    </source>
</evidence>
<organism evidence="8 9">
    <name type="scientific">Enterocloster clostridioformis</name>
    <dbReference type="NCBI Taxonomy" id="1531"/>
    <lineage>
        <taxon>Bacteria</taxon>
        <taxon>Bacillati</taxon>
        <taxon>Bacillota</taxon>
        <taxon>Clostridia</taxon>
        <taxon>Lachnospirales</taxon>
        <taxon>Lachnospiraceae</taxon>
        <taxon>Enterocloster</taxon>
    </lineage>
</organism>
<protein>
    <submittedName>
        <fullName evidence="8">Cell wall-associated hydrolase</fullName>
        <ecNumber evidence="8">3.4.-.-</ecNumber>
    </submittedName>
</protein>
<evidence type="ECO:0000256" key="4">
    <source>
        <dbReference type="ARBA" id="ARBA00022807"/>
    </source>
</evidence>
<feature type="compositionally biased region" description="Basic and acidic residues" evidence="5">
    <location>
        <begin position="93"/>
        <end position="130"/>
    </location>
</feature>
<feature type="transmembrane region" description="Helical" evidence="6">
    <location>
        <begin position="257"/>
        <end position="287"/>
    </location>
</feature>
<feature type="region of interest" description="Disordered" evidence="5">
    <location>
        <begin position="1"/>
        <end position="145"/>
    </location>
</feature>
<dbReference type="GO" id="GO:0008234">
    <property type="term" value="F:cysteine-type peptidase activity"/>
    <property type="evidence" value="ECO:0007669"/>
    <property type="project" value="UniProtKB-KW"/>
</dbReference>
<keyword evidence="6" id="KW-1133">Transmembrane helix</keyword>
<sequence length="677" mass="76027">MDEKASLSDKKIHMKSTEIHPVSEPKEQEDKKSAVLAANSVSGFRKQPGKKESSLDYKNSDRQTRQEKMKSGQESRQESRKETYPRYSAGSEKNADFEDDGGRKRKEKPKENFVREKQKQKASKDPKFHLDNVSGPDIKRKDYDFGFKDTVTLTRTERGSEAVDQKSEDRFQSQQMPGEDRDTLKTRKKDEKISSKNEVRRGRVKKEQENTRMKKAIRRRMYAFMVNKLSGEEQKDSFAKAAKDIAVMRAGLVVNQLVLYLLGLLGPLLGGLVTIALPFVLIIVILYNTPLALFLPPLQEGDTVQSVLAEYYREFNEEVRAAKEDSDEDVTYKNMQNGVARSNFTDVMMVYMVRYGTGQGNFSTVMSDKNKKHLKEIFDEMNHFASETVTDTIRAGESLGIMTFSGYCNCSICCGQWSGGPTASGVMPKADHTLAVDAYNPTLPMGTHIIAGGKEYVVEDTGDFDRYGVDFDMYFGDHGTAQNFGHQDMEVFLADSNGSNTVEVTHTSLYVYNLTYEDYIELGKLTPSQEKLLREVMSDEFLHSMPASGIGEQVALAALDKVGCQYSQDLRYEEGYYDCSSLVQRLYAEFGINLPSVASTQGQYIVDNGLQVSENELRPGDLIFHSRDTNAGEFMSIGHVAIYVGNGMQVDARGTAYGVVYRPLVPSNIGLYGRPCR</sequence>
<dbReference type="AlphaFoldDB" id="A0A2X2WK87"/>
<feature type="domain" description="NlpC/P60" evidence="7">
    <location>
        <begin position="548"/>
        <end position="677"/>
    </location>
</feature>
<dbReference type="InterPro" id="IPR059180">
    <property type="entry name" value="3D_YorM"/>
</dbReference>
<feature type="compositionally biased region" description="Basic and acidic residues" evidence="5">
    <location>
        <begin position="178"/>
        <end position="210"/>
    </location>
</feature>
<comment type="similarity">
    <text evidence="1">Belongs to the peptidase C40 family.</text>
</comment>
<dbReference type="CDD" id="cd14667">
    <property type="entry name" value="3D_containing_proteins"/>
    <property type="match status" value="1"/>
</dbReference>
<keyword evidence="6" id="KW-0812">Transmembrane</keyword>
<dbReference type="PANTHER" id="PTHR47053">
    <property type="entry name" value="MUREIN DD-ENDOPEPTIDASE MEPH-RELATED"/>
    <property type="match status" value="1"/>
</dbReference>
<evidence type="ECO:0000256" key="2">
    <source>
        <dbReference type="ARBA" id="ARBA00022670"/>
    </source>
</evidence>
<dbReference type="Gene3D" id="3.90.1720.10">
    <property type="entry name" value="endopeptidase domain like (from Nostoc punctiforme)"/>
    <property type="match status" value="1"/>
</dbReference>
<dbReference type="GO" id="GO:0006508">
    <property type="term" value="P:proteolysis"/>
    <property type="evidence" value="ECO:0007669"/>
    <property type="project" value="UniProtKB-KW"/>
</dbReference>
<dbReference type="InterPro" id="IPR038765">
    <property type="entry name" value="Papain-like_cys_pep_sf"/>
</dbReference>
<keyword evidence="6" id="KW-0472">Membrane</keyword>
<feature type="region of interest" description="Disordered" evidence="5">
    <location>
        <begin position="157"/>
        <end position="210"/>
    </location>
</feature>
<evidence type="ECO:0000313" key="9">
    <source>
        <dbReference type="Proteomes" id="UP000251853"/>
    </source>
</evidence>
<keyword evidence="9" id="KW-1185">Reference proteome</keyword>
<evidence type="ECO:0000313" key="8">
    <source>
        <dbReference type="EMBL" id="SQB14019.1"/>
    </source>
</evidence>
<dbReference type="Pfam" id="PF00877">
    <property type="entry name" value="NLPC_P60"/>
    <property type="match status" value="1"/>
</dbReference>
<dbReference type="Proteomes" id="UP000251853">
    <property type="component" value="Unassembled WGS sequence"/>
</dbReference>
<dbReference type="PANTHER" id="PTHR47053:SF1">
    <property type="entry name" value="MUREIN DD-ENDOPEPTIDASE MEPH-RELATED"/>
    <property type="match status" value="1"/>
</dbReference>
<gene>
    <name evidence="8" type="primary">Spr_2</name>
    <name evidence="8" type="ORF">NCTC11224_03063</name>
</gene>
<feature type="compositionally biased region" description="Basic and acidic residues" evidence="5">
    <location>
        <begin position="157"/>
        <end position="171"/>
    </location>
</feature>